<comment type="caution">
    <text evidence="1">The sequence shown here is derived from an EMBL/GenBank/DDBJ whole genome shotgun (WGS) entry which is preliminary data.</text>
</comment>
<protein>
    <submittedName>
        <fullName evidence="1">Uncharacterized protein</fullName>
    </submittedName>
</protein>
<dbReference type="Proteomes" id="UP000434409">
    <property type="component" value="Unassembled WGS sequence"/>
</dbReference>
<accession>A0A6N7UU24</accession>
<evidence type="ECO:0000313" key="1">
    <source>
        <dbReference type="EMBL" id="MSR94844.1"/>
    </source>
</evidence>
<name>A0A6N7UU24_9FIRM</name>
<reference evidence="1 2" key="1">
    <citation type="submission" date="2019-08" db="EMBL/GenBank/DDBJ databases">
        <title>In-depth cultivation of the pig gut microbiome towards novel bacterial diversity and tailored functional studies.</title>
        <authorList>
            <person name="Wylensek D."/>
            <person name="Hitch T.C.A."/>
            <person name="Clavel T."/>
        </authorList>
    </citation>
    <scope>NUCLEOTIDE SEQUENCE [LARGE SCALE GENOMIC DNA]</scope>
    <source>
        <strain evidence="1 2">68-1-5</strain>
    </source>
</reference>
<evidence type="ECO:0000313" key="2">
    <source>
        <dbReference type="Proteomes" id="UP000434409"/>
    </source>
</evidence>
<gene>
    <name evidence="1" type="ORF">FYJ34_11390</name>
</gene>
<dbReference type="RefSeq" id="WP_154478918.1">
    <property type="nucleotide sequence ID" value="NZ_VULY01000019.1"/>
</dbReference>
<dbReference type="AlphaFoldDB" id="A0A6N7UU24"/>
<dbReference type="EMBL" id="VULY01000019">
    <property type="protein sequence ID" value="MSR94844.1"/>
    <property type="molecule type" value="Genomic_DNA"/>
</dbReference>
<keyword evidence="2" id="KW-1185">Reference proteome</keyword>
<proteinExistence type="predicted"/>
<organism evidence="1 2">
    <name type="scientific">Suipraeoptans intestinalis</name>
    <dbReference type="NCBI Taxonomy" id="2606628"/>
    <lineage>
        <taxon>Bacteria</taxon>
        <taxon>Bacillati</taxon>
        <taxon>Bacillota</taxon>
        <taxon>Clostridia</taxon>
        <taxon>Lachnospirales</taxon>
        <taxon>Lachnospiraceae</taxon>
        <taxon>Suipraeoptans</taxon>
    </lineage>
</organism>
<sequence>MGGQLPTKPEASTYFGTSGGAIMSENSYLTVTNTTFTMEKAAEDSKYPEVAFAGGFIDVVGGGELNLYDSSLTGNGASWNAAWKYKSAKYGGAIAFENGASAKAHIKGTTLKNFMVDHTGGIISVGHRKRSDQGIWKHNGRSSDREFYPAERPCIYI</sequence>